<evidence type="ECO:0000256" key="4">
    <source>
        <dbReference type="ARBA" id="ARBA00023212"/>
    </source>
</evidence>
<dbReference type="GO" id="GO:0000922">
    <property type="term" value="C:spindle pole"/>
    <property type="evidence" value="ECO:0007669"/>
    <property type="project" value="TreeGrafter"/>
</dbReference>
<reference evidence="7" key="2">
    <citation type="submission" date="2025-08" db="UniProtKB">
        <authorList>
            <consortium name="Ensembl"/>
        </authorList>
    </citation>
    <scope>IDENTIFICATION</scope>
</reference>
<dbReference type="Pfam" id="PF15259">
    <property type="entry name" value="GTSE1_N"/>
    <property type="match status" value="1"/>
</dbReference>
<comment type="subcellular location">
    <subcellularLocation>
        <location evidence="1">Cytoplasm</location>
        <location evidence="1">Cytoskeleton</location>
    </subcellularLocation>
</comment>
<reference evidence="7" key="3">
    <citation type="submission" date="2025-09" db="UniProtKB">
        <authorList>
            <consortium name="Ensembl"/>
        </authorList>
    </citation>
    <scope>IDENTIFICATION</scope>
</reference>
<name>A0A452GH55_9SAUR</name>
<feature type="compositionally biased region" description="Basic and acidic residues" evidence="5">
    <location>
        <begin position="154"/>
        <end position="169"/>
    </location>
</feature>
<organism evidence="7 8">
    <name type="scientific">Gopherus agassizii</name>
    <name type="common">Agassiz's desert tortoise</name>
    <dbReference type="NCBI Taxonomy" id="38772"/>
    <lineage>
        <taxon>Eukaryota</taxon>
        <taxon>Metazoa</taxon>
        <taxon>Chordata</taxon>
        <taxon>Craniata</taxon>
        <taxon>Vertebrata</taxon>
        <taxon>Euteleostomi</taxon>
        <taxon>Archelosauria</taxon>
        <taxon>Testudinata</taxon>
        <taxon>Testudines</taxon>
        <taxon>Cryptodira</taxon>
        <taxon>Durocryptodira</taxon>
        <taxon>Testudinoidea</taxon>
        <taxon>Testudinidae</taxon>
        <taxon>Gopherus</taxon>
    </lineage>
</organism>
<accession>A0A452GH55</accession>
<sequence length="413" mass="44436">MPGFCSAGQCAEWHLGPGPAGADSPWSTSMLPGKTEMAEEEDIKFITDEKFDFGLSSLSDSREEEHVEEEELRDVDRGVAQRLDLNVQQREGAGRSRECLARWSPLSPEKLEEIVKEANRLAVQLERCSLQEKENTSAGAVGPAGEPLMPVRLLHKERASPRSPRRETFVVKNSPVRALLPTVEPGTLLPPGKSPSPCARAAPTPPHLRHKLGSCFTGGERLHKKSTPSKGPALSPTKRPQSSKKPSLQDPPHSRLSPALGRRELMGPRSSPAQPRSAQKPSLPCRRAEPLQEASAGRAKASRDDGPRLPASTRPARSAHTHQTQARSTAAPGLTSCRLVPSGIPKPASRSVLLSRAAMPGRPSQPQPMGRGSAGRRVLPSTAGQRGPVPQRTAPPGSRLQPPRKVTLPSSLR</sequence>
<feature type="compositionally biased region" description="Polar residues" evidence="5">
    <location>
        <begin position="271"/>
        <end position="280"/>
    </location>
</feature>
<dbReference type="Proteomes" id="UP000291020">
    <property type="component" value="Unassembled WGS sequence"/>
</dbReference>
<evidence type="ECO:0000256" key="5">
    <source>
        <dbReference type="SAM" id="MobiDB-lite"/>
    </source>
</evidence>
<dbReference type="GO" id="GO:0005876">
    <property type="term" value="C:spindle microtubule"/>
    <property type="evidence" value="ECO:0007669"/>
    <property type="project" value="TreeGrafter"/>
</dbReference>
<dbReference type="Ensembl" id="ENSGAGT00000001055.1">
    <property type="protein sequence ID" value="ENSGAGP00000000930.1"/>
    <property type="gene ID" value="ENSGAGG00000000764.1"/>
</dbReference>
<keyword evidence="2" id="KW-0963">Cytoplasm</keyword>
<keyword evidence="3" id="KW-0597">Phosphoprotein</keyword>
<reference evidence="8" key="1">
    <citation type="journal article" date="2017" name="PLoS ONE">
        <title>The Agassiz's desert tortoise genome provides a resource for the conservation of a threatened species.</title>
        <authorList>
            <person name="Tollis M."/>
            <person name="DeNardo D.F."/>
            <person name="Cornelius J.A."/>
            <person name="Dolby G.A."/>
            <person name="Edwards T."/>
            <person name="Henen B.T."/>
            <person name="Karl A.E."/>
            <person name="Murphy R.W."/>
            <person name="Kusumi K."/>
        </authorList>
    </citation>
    <scope>NUCLEOTIDE SEQUENCE [LARGE SCALE GENOMIC DNA]</scope>
</reference>
<dbReference type="InterPro" id="IPR032768">
    <property type="entry name" value="GTSE1_N"/>
</dbReference>
<dbReference type="PANTHER" id="PTHR21584:SF1">
    <property type="entry name" value="PROLINE_SERINE-RICH COILED-COIL PROTEIN 1"/>
    <property type="match status" value="1"/>
</dbReference>
<evidence type="ECO:0000256" key="3">
    <source>
        <dbReference type="ARBA" id="ARBA00022553"/>
    </source>
</evidence>
<dbReference type="AlphaFoldDB" id="A0A452GH55"/>
<proteinExistence type="predicted"/>
<dbReference type="GO" id="GO:0007080">
    <property type="term" value="P:mitotic metaphase chromosome alignment"/>
    <property type="evidence" value="ECO:0007669"/>
    <property type="project" value="TreeGrafter"/>
</dbReference>
<dbReference type="GO" id="GO:0008017">
    <property type="term" value="F:microtubule binding"/>
    <property type="evidence" value="ECO:0007669"/>
    <property type="project" value="TreeGrafter"/>
</dbReference>
<dbReference type="STRING" id="38772.ENSGAGP00000000930"/>
<evidence type="ECO:0000256" key="1">
    <source>
        <dbReference type="ARBA" id="ARBA00004245"/>
    </source>
</evidence>
<keyword evidence="8" id="KW-1185">Reference proteome</keyword>
<protein>
    <recommendedName>
        <fullName evidence="6">G2 and S phase-expressed protein 1 N-terminal domain-containing protein</fullName>
    </recommendedName>
</protein>
<feature type="domain" description="G2 and S phase-expressed protein 1 N-terminal" evidence="6">
    <location>
        <begin position="44"/>
        <end position="174"/>
    </location>
</feature>
<feature type="region of interest" description="Disordered" evidence="5">
    <location>
        <begin position="153"/>
        <end position="413"/>
    </location>
</feature>
<dbReference type="PANTHER" id="PTHR21584">
    <property type="entry name" value="DIFFERENTIAL DISPLAY AND ACTIVATED BY P53 DDA3 /G2 S PHASE EXPRESSED 1"/>
    <property type="match status" value="1"/>
</dbReference>
<evidence type="ECO:0000313" key="8">
    <source>
        <dbReference type="Proteomes" id="UP000291020"/>
    </source>
</evidence>
<evidence type="ECO:0000256" key="2">
    <source>
        <dbReference type="ARBA" id="ARBA00022490"/>
    </source>
</evidence>
<evidence type="ECO:0000259" key="6">
    <source>
        <dbReference type="Pfam" id="PF15259"/>
    </source>
</evidence>
<dbReference type="InterPro" id="IPR026657">
    <property type="entry name" value="DDA3/GTSE-1"/>
</dbReference>
<keyword evidence="4" id="KW-0206">Cytoskeleton</keyword>
<evidence type="ECO:0000313" key="7">
    <source>
        <dbReference type="Ensembl" id="ENSGAGP00000000930.1"/>
    </source>
</evidence>